<dbReference type="OrthoDB" id="9803205at2"/>
<dbReference type="InterPro" id="IPR003607">
    <property type="entry name" value="HD/PDEase_dom"/>
</dbReference>
<dbReference type="EMBL" id="RHIB01000001">
    <property type="protein sequence ID" value="RNA69519.1"/>
    <property type="molecule type" value="Genomic_DNA"/>
</dbReference>
<dbReference type="PROSITE" id="PS50084">
    <property type="entry name" value="KH_TYPE_1"/>
    <property type="match status" value="1"/>
</dbReference>
<dbReference type="Pfam" id="PF00013">
    <property type="entry name" value="KH_1"/>
    <property type="match status" value="1"/>
</dbReference>
<evidence type="ECO:0000256" key="6">
    <source>
        <dbReference type="ARBA" id="ARBA00022801"/>
    </source>
</evidence>
<dbReference type="FunFam" id="3.30.1370.10:FF:000006">
    <property type="entry name" value="Ribonuclease Y"/>
    <property type="match status" value="1"/>
</dbReference>
<dbReference type="GO" id="GO:0006402">
    <property type="term" value="P:mRNA catabolic process"/>
    <property type="evidence" value="ECO:0007669"/>
    <property type="project" value="UniProtKB-UniRule"/>
</dbReference>
<dbReference type="GO" id="GO:0004521">
    <property type="term" value="F:RNA endonuclease activity"/>
    <property type="evidence" value="ECO:0007669"/>
    <property type="project" value="UniProtKB-UniRule"/>
</dbReference>
<evidence type="ECO:0000256" key="5">
    <source>
        <dbReference type="ARBA" id="ARBA00022759"/>
    </source>
</evidence>
<dbReference type="InterPro" id="IPR022711">
    <property type="entry name" value="RNase_Y_N"/>
</dbReference>
<dbReference type="FunFam" id="1.10.3210.10:FF:000003">
    <property type="entry name" value="Ribonuclease Y"/>
    <property type="match status" value="1"/>
</dbReference>
<dbReference type="Pfam" id="PF01966">
    <property type="entry name" value="HD"/>
    <property type="match status" value="1"/>
</dbReference>
<organism evidence="16 17">
    <name type="scientific">Alteribacter keqinensis</name>
    <dbReference type="NCBI Taxonomy" id="2483800"/>
    <lineage>
        <taxon>Bacteria</taxon>
        <taxon>Bacillati</taxon>
        <taxon>Bacillota</taxon>
        <taxon>Bacilli</taxon>
        <taxon>Bacillales</taxon>
        <taxon>Bacillaceae</taxon>
        <taxon>Alteribacter</taxon>
    </lineage>
</organism>
<dbReference type="InterPro" id="IPR036612">
    <property type="entry name" value="KH_dom_type_1_sf"/>
</dbReference>
<feature type="domain" description="HD" evidence="15">
    <location>
        <begin position="338"/>
        <end position="431"/>
    </location>
</feature>
<keyword evidence="2 12" id="KW-1003">Cell membrane</keyword>
<evidence type="ECO:0000259" key="15">
    <source>
        <dbReference type="PROSITE" id="PS51831"/>
    </source>
</evidence>
<comment type="function">
    <text evidence="12">Endoribonuclease that initiates mRNA decay.</text>
</comment>
<evidence type="ECO:0000313" key="17">
    <source>
        <dbReference type="Proteomes" id="UP000278746"/>
    </source>
</evidence>
<dbReference type="PANTHER" id="PTHR12826:SF15">
    <property type="entry name" value="RIBONUCLEASE Y"/>
    <property type="match status" value="1"/>
</dbReference>
<keyword evidence="6 12" id="KW-0378">Hydrolase</keyword>
<keyword evidence="4 12" id="KW-0540">Nuclease</keyword>
<feature type="coiled-coil region" evidence="14">
    <location>
        <begin position="28"/>
        <end position="148"/>
    </location>
</feature>
<dbReference type="Pfam" id="PF12072">
    <property type="entry name" value="RNase_Y_N"/>
    <property type="match status" value="1"/>
</dbReference>
<dbReference type="RefSeq" id="WP_122897038.1">
    <property type="nucleotide sequence ID" value="NZ_RHIB01000001.1"/>
</dbReference>
<keyword evidence="17" id="KW-1185">Reference proteome</keyword>
<dbReference type="GO" id="GO:0005886">
    <property type="term" value="C:plasma membrane"/>
    <property type="evidence" value="ECO:0007669"/>
    <property type="project" value="UniProtKB-SubCell"/>
</dbReference>
<name>A0A3M7TW73_9BACI</name>
<keyword evidence="8 12" id="KW-1133">Transmembrane helix</keyword>
<dbReference type="HAMAP" id="MF_00335">
    <property type="entry name" value="RNase_Y"/>
    <property type="match status" value="1"/>
</dbReference>
<dbReference type="CDD" id="cd00077">
    <property type="entry name" value="HDc"/>
    <property type="match status" value="1"/>
</dbReference>
<evidence type="ECO:0000256" key="2">
    <source>
        <dbReference type="ARBA" id="ARBA00022475"/>
    </source>
</evidence>
<dbReference type="GO" id="GO:0016787">
    <property type="term" value="F:hydrolase activity"/>
    <property type="evidence" value="ECO:0007669"/>
    <property type="project" value="UniProtKB-KW"/>
</dbReference>
<dbReference type="Gene3D" id="3.30.1370.10">
    <property type="entry name" value="K Homology domain, type 1"/>
    <property type="match status" value="1"/>
</dbReference>
<dbReference type="EC" id="3.1.-.-" evidence="12 13"/>
<dbReference type="GO" id="GO:0003723">
    <property type="term" value="F:RNA binding"/>
    <property type="evidence" value="ECO:0007669"/>
    <property type="project" value="UniProtKB-UniRule"/>
</dbReference>
<feature type="transmembrane region" description="Helical" evidence="12">
    <location>
        <begin position="6"/>
        <end position="26"/>
    </location>
</feature>
<comment type="subcellular location">
    <subcellularLocation>
        <location evidence="1 12">Cell membrane</location>
        <topology evidence="1 12">Single-pass membrane protein</topology>
    </subcellularLocation>
</comment>
<evidence type="ECO:0000256" key="12">
    <source>
        <dbReference type="HAMAP-Rule" id="MF_00335"/>
    </source>
</evidence>
<dbReference type="InterPro" id="IPR006675">
    <property type="entry name" value="HDIG_dom"/>
</dbReference>
<evidence type="ECO:0000256" key="4">
    <source>
        <dbReference type="ARBA" id="ARBA00022722"/>
    </source>
</evidence>
<dbReference type="SUPFAM" id="SSF109604">
    <property type="entry name" value="HD-domain/PDEase-like"/>
    <property type="match status" value="1"/>
</dbReference>
<evidence type="ECO:0000313" key="16">
    <source>
        <dbReference type="EMBL" id="RNA69519.1"/>
    </source>
</evidence>
<comment type="caution">
    <text evidence="16">The sequence shown here is derived from an EMBL/GenBank/DDBJ whole genome shotgun (WGS) entry which is preliminary data.</text>
</comment>
<evidence type="ECO:0000256" key="10">
    <source>
        <dbReference type="ARBA" id="ARBA00061537"/>
    </source>
</evidence>
<evidence type="ECO:0000256" key="11">
    <source>
        <dbReference type="ARBA" id="ARBA00073072"/>
    </source>
</evidence>
<dbReference type="InterPro" id="IPR006674">
    <property type="entry name" value="HD_domain"/>
</dbReference>
<dbReference type="AlphaFoldDB" id="A0A3M7TW73"/>
<keyword evidence="5 12" id="KW-0255">Endonuclease</keyword>
<evidence type="ECO:0000256" key="9">
    <source>
        <dbReference type="ARBA" id="ARBA00023136"/>
    </source>
</evidence>
<keyword evidence="9 12" id="KW-0472">Membrane</keyword>
<gene>
    <name evidence="12 16" type="primary">rny</name>
    <name evidence="16" type="ORF">EBO34_06170</name>
</gene>
<accession>A0A3M7TW73</accession>
<dbReference type="InterPro" id="IPR004087">
    <property type="entry name" value="KH_dom"/>
</dbReference>
<reference evidence="16 17" key="1">
    <citation type="submission" date="2018-10" db="EMBL/GenBank/DDBJ databases">
        <title>Bacillus Keqinensis sp. nov., a moderately halophilic bacterium isolated from a saline-alkaline lake.</title>
        <authorList>
            <person name="Wang H."/>
        </authorList>
    </citation>
    <scope>NUCLEOTIDE SEQUENCE [LARGE SCALE GENOMIC DNA]</scope>
    <source>
        <strain evidence="16 17">KQ-3</strain>
    </source>
</reference>
<dbReference type="NCBIfam" id="TIGR00277">
    <property type="entry name" value="HDIG"/>
    <property type="match status" value="1"/>
</dbReference>
<proteinExistence type="inferred from homology"/>
<dbReference type="PROSITE" id="PS51831">
    <property type="entry name" value="HD"/>
    <property type="match status" value="1"/>
</dbReference>
<dbReference type="SMART" id="SM00322">
    <property type="entry name" value="KH"/>
    <property type="match status" value="1"/>
</dbReference>
<comment type="similarity">
    <text evidence="10 12">Belongs to the RNase Y family.</text>
</comment>
<protein>
    <recommendedName>
        <fullName evidence="11 12">Ribonuclease Y</fullName>
        <shortName evidence="12">RNase Y</shortName>
        <ecNumber evidence="12 13">3.1.-.-</ecNumber>
    </recommendedName>
</protein>
<dbReference type="SMART" id="SM00471">
    <property type="entry name" value="HDc"/>
    <property type="match status" value="1"/>
</dbReference>
<dbReference type="SUPFAM" id="SSF54791">
    <property type="entry name" value="Eukaryotic type KH-domain (KH-domain type I)"/>
    <property type="match status" value="1"/>
</dbReference>
<keyword evidence="3 12" id="KW-0812">Transmembrane</keyword>
<evidence type="ECO:0000256" key="1">
    <source>
        <dbReference type="ARBA" id="ARBA00004162"/>
    </source>
</evidence>
<dbReference type="NCBIfam" id="TIGR03319">
    <property type="entry name" value="RNase_Y"/>
    <property type="match status" value="1"/>
</dbReference>
<dbReference type="CDD" id="cd22431">
    <property type="entry name" value="KH-I_RNaseY"/>
    <property type="match status" value="1"/>
</dbReference>
<dbReference type="Proteomes" id="UP000278746">
    <property type="component" value="Unassembled WGS sequence"/>
</dbReference>
<evidence type="ECO:0000256" key="8">
    <source>
        <dbReference type="ARBA" id="ARBA00022989"/>
    </source>
</evidence>
<evidence type="ECO:0000256" key="13">
    <source>
        <dbReference type="NCBIfam" id="TIGR03319"/>
    </source>
</evidence>
<evidence type="ECO:0000256" key="14">
    <source>
        <dbReference type="SAM" id="Coils"/>
    </source>
</evidence>
<evidence type="ECO:0000256" key="7">
    <source>
        <dbReference type="ARBA" id="ARBA00022884"/>
    </source>
</evidence>
<keyword evidence="7 12" id="KW-0694">RNA-binding</keyword>
<sequence length="522" mass="58902">MIDNIFVLILILLVTAAISVVIGYFVRKSIAEAKISSAEQLAKQTIEEAKREAESSKKEAILEAKDEAHKLRIESEREARERRNDISKTENRLVQKEEVLDRKSETLDKKEDSLEKREEELVRRQQNIDEMNSKVEELLQKQQDELARISGFTKDEARDIIMKSVEDELSHEKAIMIKEAVTNAKNEADKKAKEILSVAIQRCAADHVAETTVSVVSLPNDEMKGRIIGREGRNIRALETLTGIDLIIDDTPEAVILSGFDPIRREIAKTTLEKLVQDGRIHPARIEEMVEKSRREVDELIREYGEQTTFEVGIHGLHPDLIKILGRLKFRTSYGQNVLKHSMEVSYLTGLMASELGEDVTLAKRAGLLHDIGKAIDHEVEGSHVEIGVELGTKYKEHPVVINSIASHHGDTEPTSVIASLVAAADALSAARPGARRETLETYIKRLEKLEEISESFEGVEKTFAIQAGREVRIMVRPDSINDDESYRLAREITKKIEDELDYPGHIKVTVIRETRAVEYAK</sequence>
<dbReference type="PANTHER" id="PTHR12826">
    <property type="entry name" value="RIBONUCLEASE Y"/>
    <property type="match status" value="1"/>
</dbReference>
<keyword evidence="14" id="KW-0175">Coiled coil</keyword>
<evidence type="ECO:0000256" key="3">
    <source>
        <dbReference type="ARBA" id="ARBA00022692"/>
    </source>
</evidence>
<dbReference type="InterPro" id="IPR017705">
    <property type="entry name" value="Ribonuclease_Y"/>
</dbReference>
<dbReference type="InterPro" id="IPR004088">
    <property type="entry name" value="KH_dom_type_1"/>
</dbReference>
<dbReference type="Gene3D" id="1.10.3210.10">
    <property type="entry name" value="Hypothetical protein af1432"/>
    <property type="match status" value="1"/>
</dbReference>